<dbReference type="EMBL" id="UINC01015279">
    <property type="protein sequence ID" value="SVA64456.1"/>
    <property type="molecule type" value="Genomic_DNA"/>
</dbReference>
<feature type="region of interest" description="Disordered" evidence="1">
    <location>
        <begin position="272"/>
        <end position="291"/>
    </location>
</feature>
<evidence type="ECO:0000256" key="1">
    <source>
        <dbReference type="SAM" id="MobiDB-lite"/>
    </source>
</evidence>
<name>A0A381XI71_9ZZZZ</name>
<evidence type="ECO:0000313" key="2">
    <source>
        <dbReference type="EMBL" id="SVA64456.1"/>
    </source>
</evidence>
<accession>A0A381XI71</accession>
<sequence length="366" mass="42210">VKQSQWKKNIESIEAELLKRGQEKNAPEIFKQFSRRLSSIIKQLFSKTGSFSPENSLTVEQLAFTHSLQLYDIKSVMRLAANYDANKGLKVVLPGIEKSYRSLMVIPQLKPFTKNSKELSALDAYKSQLEKSLSEVLDCYIEDLYEEDILAEKMIVVSAVTESVKKNFFRERLSTLFSSNYRVYLMLKNRYFLHRLKRSGNNSAFNELQKSRLLDLTSKLHKTQGSSLVELKENTDFRVIEHLVKEQISKSPEKLSVESELIEKRIEGKTQKKSLAKSKQTEQTVATKPLSVSESKEARNISFETVIHEHSEESVSAFEQLCETYSEPLEKLSSSIGPVPECSSPYFRSRVEEYRDDFANYFRKLH</sequence>
<reference evidence="2" key="1">
    <citation type="submission" date="2018-05" db="EMBL/GenBank/DDBJ databases">
        <authorList>
            <person name="Lanie J.A."/>
            <person name="Ng W.-L."/>
            <person name="Kazmierczak K.M."/>
            <person name="Andrzejewski T.M."/>
            <person name="Davidsen T.M."/>
            <person name="Wayne K.J."/>
            <person name="Tettelin H."/>
            <person name="Glass J.I."/>
            <person name="Rusch D."/>
            <person name="Podicherti R."/>
            <person name="Tsui H.-C.T."/>
            <person name="Winkler M.E."/>
        </authorList>
    </citation>
    <scope>NUCLEOTIDE SEQUENCE</scope>
</reference>
<dbReference type="AlphaFoldDB" id="A0A381XI71"/>
<feature type="compositionally biased region" description="Polar residues" evidence="1">
    <location>
        <begin position="277"/>
        <end position="291"/>
    </location>
</feature>
<protein>
    <submittedName>
        <fullName evidence="2">Uncharacterized protein</fullName>
    </submittedName>
</protein>
<organism evidence="2">
    <name type="scientific">marine metagenome</name>
    <dbReference type="NCBI Taxonomy" id="408172"/>
    <lineage>
        <taxon>unclassified sequences</taxon>
        <taxon>metagenomes</taxon>
        <taxon>ecological metagenomes</taxon>
    </lineage>
</organism>
<proteinExistence type="predicted"/>
<feature type="non-terminal residue" evidence="2">
    <location>
        <position position="366"/>
    </location>
</feature>
<feature type="non-terminal residue" evidence="2">
    <location>
        <position position="1"/>
    </location>
</feature>
<gene>
    <name evidence="2" type="ORF">METZ01_LOCUS117310</name>
</gene>